<evidence type="ECO:0000259" key="8">
    <source>
        <dbReference type="PROSITE" id="PS50157"/>
    </source>
</evidence>
<dbReference type="InterPro" id="IPR036236">
    <property type="entry name" value="Znf_C2H2_sf"/>
</dbReference>
<dbReference type="AlphaFoldDB" id="A0A8P0PIE3"/>
<dbReference type="Gene3D" id="3.30.160.60">
    <property type="entry name" value="Classic Zinc Finger"/>
    <property type="match status" value="2"/>
</dbReference>
<evidence type="ECO:0000256" key="1">
    <source>
        <dbReference type="ARBA" id="ARBA00022723"/>
    </source>
</evidence>
<evidence type="ECO:0000256" key="4">
    <source>
        <dbReference type="ARBA" id="ARBA00022833"/>
    </source>
</evidence>
<keyword evidence="4" id="KW-0862">Zinc</keyword>
<proteinExistence type="predicted"/>
<keyword evidence="5" id="KW-0539">Nucleus</keyword>
<evidence type="ECO:0000256" key="5">
    <source>
        <dbReference type="ARBA" id="ARBA00023242"/>
    </source>
</evidence>
<evidence type="ECO:0000256" key="6">
    <source>
        <dbReference type="PROSITE-ProRule" id="PRU00042"/>
    </source>
</evidence>
<reference evidence="9" key="2">
    <citation type="submission" date="2025-08" db="UniProtKB">
        <authorList>
            <consortium name="Ensembl"/>
        </authorList>
    </citation>
    <scope>IDENTIFICATION</scope>
</reference>
<dbReference type="Ensembl" id="ENSCAFT00000068850.2">
    <property type="protein sequence ID" value="ENSCAFP00000069172.1"/>
    <property type="gene ID" value="ENSCAFG00000048373.2"/>
</dbReference>
<evidence type="ECO:0000313" key="9">
    <source>
        <dbReference type="Ensembl" id="ENSCAFP00000069172.1"/>
    </source>
</evidence>
<reference evidence="9 10" key="1">
    <citation type="journal article" date="2005" name="Nature">
        <title>Genome sequence, comparative analysis and haplotype structure of the domestic dog.</title>
        <authorList>
            <consortium name="Broad Sequencing Platform"/>
            <person name="Lindblad-Toh K."/>
            <person name="Wade C.M."/>
            <person name="Mikkelsen T.S."/>
            <person name="Karlsson E.K."/>
            <person name="Jaffe D.B."/>
            <person name="Kamal M."/>
            <person name="Clamp M."/>
            <person name="Chang J.L."/>
            <person name="Kulbokas E.J. III"/>
            <person name="Zody M.C."/>
            <person name="Mauceli E."/>
            <person name="Xie X."/>
            <person name="Breen M."/>
            <person name="Wayne R.K."/>
            <person name="Ostrander E.A."/>
            <person name="Ponting C.P."/>
            <person name="Galibert F."/>
            <person name="Smith D.R."/>
            <person name="DeJong P.J."/>
            <person name="Kirkness E."/>
            <person name="Alvarez P."/>
            <person name="Biagi T."/>
            <person name="Brockman W."/>
            <person name="Butler J."/>
            <person name="Chin C.W."/>
            <person name="Cook A."/>
            <person name="Cuff J."/>
            <person name="Daly M.J."/>
            <person name="DeCaprio D."/>
            <person name="Gnerre S."/>
            <person name="Grabherr M."/>
            <person name="Kellis M."/>
            <person name="Kleber M."/>
            <person name="Bardeleben C."/>
            <person name="Goodstadt L."/>
            <person name="Heger A."/>
            <person name="Hitte C."/>
            <person name="Kim L."/>
            <person name="Koepfli K.P."/>
            <person name="Parker H.G."/>
            <person name="Pollinger J.P."/>
            <person name="Searle S.M."/>
            <person name="Sutter N.B."/>
            <person name="Thomas R."/>
            <person name="Webber C."/>
            <person name="Baldwin J."/>
            <person name="Abebe A."/>
            <person name="Abouelleil A."/>
            <person name="Aftuck L."/>
            <person name="Ait-Zahra M."/>
            <person name="Aldredge T."/>
            <person name="Allen N."/>
            <person name="An P."/>
            <person name="Anderson S."/>
            <person name="Antoine C."/>
            <person name="Arachchi H."/>
            <person name="Aslam A."/>
            <person name="Ayotte L."/>
            <person name="Bachantsang P."/>
            <person name="Barry A."/>
            <person name="Bayul T."/>
            <person name="Benamara M."/>
            <person name="Berlin A."/>
            <person name="Bessette D."/>
            <person name="Blitshteyn B."/>
            <person name="Bloom T."/>
            <person name="Blye J."/>
            <person name="Boguslavskiy L."/>
            <person name="Bonnet C."/>
            <person name="Boukhgalter B."/>
            <person name="Brown A."/>
            <person name="Cahill P."/>
            <person name="Calixte N."/>
            <person name="Camarata J."/>
            <person name="Cheshatsang Y."/>
            <person name="Chu J."/>
            <person name="Citroen M."/>
            <person name="Collymore A."/>
            <person name="Cooke P."/>
            <person name="Dawoe T."/>
            <person name="Daza R."/>
            <person name="Decktor K."/>
            <person name="DeGray S."/>
            <person name="Dhargay N."/>
            <person name="Dooley K."/>
            <person name="Dooley K."/>
            <person name="Dorje P."/>
            <person name="Dorjee K."/>
            <person name="Dorris L."/>
            <person name="Duffey N."/>
            <person name="Dupes A."/>
            <person name="Egbiremolen O."/>
            <person name="Elong R."/>
            <person name="Falk J."/>
            <person name="Farina A."/>
            <person name="Faro S."/>
            <person name="Ferguson D."/>
            <person name="Ferreira P."/>
            <person name="Fisher S."/>
            <person name="FitzGerald M."/>
            <person name="Foley K."/>
            <person name="Foley C."/>
            <person name="Franke A."/>
            <person name="Friedrich D."/>
            <person name="Gage D."/>
            <person name="Garber M."/>
            <person name="Gearin G."/>
            <person name="Giannoukos G."/>
            <person name="Goode T."/>
            <person name="Goyette A."/>
            <person name="Graham J."/>
            <person name="Grandbois E."/>
            <person name="Gyaltsen K."/>
            <person name="Hafez N."/>
            <person name="Hagopian D."/>
            <person name="Hagos B."/>
            <person name="Hall J."/>
            <person name="Healy C."/>
            <person name="Hegarty R."/>
            <person name="Honan T."/>
            <person name="Horn A."/>
            <person name="Houde N."/>
            <person name="Hughes L."/>
            <person name="Hunnicutt L."/>
            <person name="Husby M."/>
            <person name="Jester B."/>
            <person name="Jones C."/>
            <person name="Kamat A."/>
            <person name="Kanga B."/>
            <person name="Kells C."/>
            <person name="Khazanovich D."/>
            <person name="Kieu A.C."/>
            <person name="Kisner P."/>
            <person name="Kumar M."/>
            <person name="Lance K."/>
            <person name="Landers T."/>
            <person name="Lara M."/>
            <person name="Lee W."/>
            <person name="Leger J.P."/>
            <person name="Lennon N."/>
            <person name="Leuper L."/>
            <person name="LeVine S."/>
            <person name="Liu J."/>
            <person name="Liu X."/>
            <person name="Lokyitsang Y."/>
            <person name="Lokyitsang T."/>
            <person name="Lui A."/>
            <person name="Macdonald J."/>
            <person name="Major J."/>
            <person name="Marabella R."/>
            <person name="Maru K."/>
            <person name="Matthews C."/>
            <person name="McDonough S."/>
            <person name="Mehta T."/>
            <person name="Meldrim J."/>
            <person name="Melnikov A."/>
            <person name="Meneus L."/>
            <person name="Mihalev A."/>
            <person name="Mihova T."/>
            <person name="Miller K."/>
            <person name="Mittelman R."/>
            <person name="Mlenga V."/>
            <person name="Mulrain L."/>
            <person name="Munson G."/>
            <person name="Navidi A."/>
            <person name="Naylor J."/>
            <person name="Nguyen T."/>
            <person name="Nguyen N."/>
            <person name="Nguyen C."/>
            <person name="Nguyen T."/>
            <person name="Nicol R."/>
            <person name="Norbu N."/>
            <person name="Norbu C."/>
            <person name="Novod N."/>
            <person name="Nyima T."/>
            <person name="Olandt P."/>
            <person name="O'Neill B."/>
            <person name="O'Neill K."/>
            <person name="Osman S."/>
            <person name="Oyono L."/>
            <person name="Patti C."/>
            <person name="Perrin D."/>
            <person name="Phunkhang P."/>
            <person name="Pierre F."/>
            <person name="Priest M."/>
            <person name="Rachupka A."/>
            <person name="Raghuraman S."/>
            <person name="Rameau R."/>
            <person name="Ray V."/>
            <person name="Raymond C."/>
            <person name="Rege F."/>
            <person name="Rise C."/>
            <person name="Rogers J."/>
            <person name="Rogov P."/>
            <person name="Sahalie J."/>
            <person name="Settipalli S."/>
            <person name="Sharpe T."/>
            <person name="Shea T."/>
            <person name="Sheehan M."/>
            <person name="Sherpa N."/>
            <person name="Shi J."/>
            <person name="Shih D."/>
            <person name="Sloan J."/>
            <person name="Smith C."/>
            <person name="Sparrow T."/>
            <person name="Stalker J."/>
            <person name="Stange-Thomann N."/>
            <person name="Stavropoulos S."/>
            <person name="Stone C."/>
            <person name="Stone S."/>
            <person name="Sykes S."/>
            <person name="Tchuinga P."/>
            <person name="Tenzing P."/>
            <person name="Tesfaye S."/>
            <person name="Thoulutsang D."/>
            <person name="Thoulutsang Y."/>
            <person name="Topham K."/>
            <person name="Topping I."/>
            <person name="Tsamla T."/>
            <person name="Vassiliev H."/>
            <person name="Venkataraman V."/>
            <person name="Vo A."/>
            <person name="Wangchuk T."/>
            <person name="Wangdi T."/>
            <person name="Weiand M."/>
            <person name="Wilkinson J."/>
            <person name="Wilson A."/>
            <person name="Yadav S."/>
            <person name="Yang S."/>
            <person name="Yang X."/>
            <person name="Young G."/>
            <person name="Yu Q."/>
            <person name="Zainoun J."/>
            <person name="Zembek L."/>
            <person name="Zimmer A."/>
            <person name="Lander E.S."/>
        </authorList>
    </citation>
    <scope>NUCLEOTIDE SEQUENCE [LARGE SCALE GENOMIC DNA]</scope>
    <source>
        <strain evidence="9">Boxer</strain>
    </source>
</reference>
<accession>A0A8P0PIE3</accession>
<dbReference type="Proteomes" id="UP000002254">
    <property type="component" value="Chromosome 1"/>
</dbReference>
<dbReference type="InterPro" id="IPR050826">
    <property type="entry name" value="Krueppel_C2H2_ZnFinger"/>
</dbReference>
<protein>
    <recommendedName>
        <fullName evidence="8">C2H2-type domain-containing protein</fullName>
    </recommendedName>
</protein>
<dbReference type="InterPro" id="IPR013087">
    <property type="entry name" value="Znf_C2H2_type"/>
</dbReference>
<dbReference type="PANTHER" id="PTHR24377">
    <property type="entry name" value="IP01015P-RELATED"/>
    <property type="match status" value="1"/>
</dbReference>
<evidence type="ECO:0000256" key="7">
    <source>
        <dbReference type="SAM" id="MobiDB-lite"/>
    </source>
</evidence>
<dbReference type="GO" id="GO:0008270">
    <property type="term" value="F:zinc ion binding"/>
    <property type="evidence" value="ECO:0007669"/>
    <property type="project" value="UniProtKB-KW"/>
</dbReference>
<evidence type="ECO:0000313" key="10">
    <source>
        <dbReference type="Proteomes" id="UP000002254"/>
    </source>
</evidence>
<dbReference type="SUPFAM" id="SSF57667">
    <property type="entry name" value="beta-beta-alpha zinc fingers"/>
    <property type="match status" value="1"/>
</dbReference>
<sequence length="304" mass="34438">MGRLKNNALENLHFLTDWDNDGESEGHQRHHEGHNQTETSAHNKNLPAENGEGYRAFSVTSLFKSATSTKQCVSENKNSNQIFKLTYLGNDDSLENLGSYLVHAENNYLNHCEKRIGLTIQSNISTNQRFKNEEQSAKQDPFERCFTKESTLQNYKSLFNGDRVAQCSESEKTFNQGSNVSRCVRTQFLGNHHEGSKFGEVFYQNSNLSIHNSMNTGENPHNECVSALNQSSNVDDQQRIHVGKNPFRCNKPGNMFCQASRLSIHKTVHSGEKSDICKECGKDFDLDSVLPQRHGCVLERTIQM</sequence>
<feature type="region of interest" description="Disordered" evidence="7">
    <location>
        <begin position="19"/>
        <end position="51"/>
    </location>
</feature>
<keyword evidence="1" id="KW-0479">Metal-binding</keyword>
<organism evidence="9 10">
    <name type="scientific">Canis lupus familiaris</name>
    <name type="common">Dog</name>
    <name type="synonym">Canis familiaris</name>
    <dbReference type="NCBI Taxonomy" id="9615"/>
    <lineage>
        <taxon>Eukaryota</taxon>
        <taxon>Metazoa</taxon>
        <taxon>Chordata</taxon>
        <taxon>Craniata</taxon>
        <taxon>Vertebrata</taxon>
        <taxon>Euteleostomi</taxon>
        <taxon>Mammalia</taxon>
        <taxon>Eutheria</taxon>
        <taxon>Laurasiatheria</taxon>
        <taxon>Carnivora</taxon>
        <taxon>Caniformia</taxon>
        <taxon>Canidae</taxon>
        <taxon>Canis</taxon>
    </lineage>
</organism>
<name>A0A8P0PIE3_CANLF</name>
<evidence type="ECO:0000256" key="2">
    <source>
        <dbReference type="ARBA" id="ARBA00022737"/>
    </source>
</evidence>
<feature type="domain" description="C2H2-type" evidence="8">
    <location>
        <begin position="247"/>
        <end position="274"/>
    </location>
</feature>
<keyword evidence="3 6" id="KW-0863">Zinc-finger</keyword>
<dbReference type="PROSITE" id="PS50157">
    <property type="entry name" value="ZINC_FINGER_C2H2_2"/>
    <property type="match status" value="1"/>
</dbReference>
<keyword evidence="2" id="KW-0677">Repeat</keyword>
<evidence type="ECO:0000256" key="3">
    <source>
        <dbReference type="ARBA" id="ARBA00022771"/>
    </source>
</evidence>